<dbReference type="GO" id="GO:0003824">
    <property type="term" value="F:catalytic activity"/>
    <property type="evidence" value="ECO:0007669"/>
    <property type="project" value="InterPro"/>
</dbReference>
<dbReference type="PANTHER" id="PTHR11135">
    <property type="entry name" value="HISTONE ACETYLTRANSFERASE-RELATED"/>
    <property type="match status" value="1"/>
</dbReference>
<comment type="cofactor">
    <cofactor evidence="1">
        <name>[4Fe-4S] cluster</name>
        <dbReference type="ChEBI" id="CHEBI:49883"/>
    </cofactor>
</comment>
<reference evidence="8 9" key="1">
    <citation type="submission" date="2016-09" db="EMBL/GenBank/DDBJ databases">
        <title>Desulfuribacillus arsenicus sp. nov., an obligately anaerobic, dissimilatory arsenic- and antimonate-reducing bacterium isolated from anoxic sediments.</title>
        <authorList>
            <person name="Abin C.A."/>
            <person name="Hollibaugh J.T."/>
        </authorList>
    </citation>
    <scope>NUCLEOTIDE SEQUENCE [LARGE SCALE GENOMIC DNA]</scope>
    <source>
        <strain evidence="8 9">MLFW-2</strain>
    </source>
</reference>
<dbReference type="SUPFAM" id="SSF102114">
    <property type="entry name" value="Radical SAM enzymes"/>
    <property type="match status" value="1"/>
</dbReference>
<dbReference type="InterPro" id="IPR007197">
    <property type="entry name" value="rSAM"/>
</dbReference>
<dbReference type="GO" id="GO:0046872">
    <property type="term" value="F:metal ion binding"/>
    <property type="evidence" value="ECO:0007669"/>
    <property type="project" value="UniProtKB-KW"/>
</dbReference>
<dbReference type="Pfam" id="PF04055">
    <property type="entry name" value="Radical_SAM"/>
    <property type="match status" value="1"/>
</dbReference>
<dbReference type="Proteomes" id="UP000095255">
    <property type="component" value="Unassembled WGS sequence"/>
</dbReference>
<proteinExistence type="predicted"/>
<dbReference type="PANTHER" id="PTHR11135:SF1">
    <property type="entry name" value="PROTEIN YHCC"/>
    <property type="match status" value="1"/>
</dbReference>
<protein>
    <submittedName>
        <fullName evidence="8">TIGR01212 family radical SAM protein</fullName>
    </submittedName>
</protein>
<feature type="domain" description="Radical SAM core" evidence="7">
    <location>
        <begin position="17"/>
        <end position="258"/>
    </location>
</feature>
<keyword evidence="6" id="KW-0411">Iron-sulfur</keyword>
<dbReference type="NCBIfam" id="TIGR01212">
    <property type="entry name" value="TIGR01212 family radical SAM protein"/>
    <property type="match status" value="1"/>
</dbReference>
<keyword evidence="2" id="KW-0004">4Fe-4S</keyword>
<dbReference type="AlphaFoldDB" id="A0A1E5L7S4"/>
<dbReference type="EMBL" id="MJAT01000006">
    <property type="protein sequence ID" value="OEH86195.1"/>
    <property type="molecule type" value="Genomic_DNA"/>
</dbReference>
<keyword evidence="3" id="KW-0949">S-adenosyl-L-methionine</keyword>
<dbReference type="SMART" id="SM00729">
    <property type="entry name" value="Elp3"/>
    <property type="match status" value="1"/>
</dbReference>
<evidence type="ECO:0000256" key="4">
    <source>
        <dbReference type="ARBA" id="ARBA00022723"/>
    </source>
</evidence>
<gene>
    <name evidence="8" type="ORF">BHU72_11705</name>
</gene>
<dbReference type="PROSITE" id="PS51918">
    <property type="entry name" value="RADICAL_SAM"/>
    <property type="match status" value="1"/>
</dbReference>
<evidence type="ECO:0000313" key="8">
    <source>
        <dbReference type="EMBL" id="OEH86195.1"/>
    </source>
</evidence>
<dbReference type="STRING" id="1390249.BHU72_11705"/>
<dbReference type="InterPro" id="IPR032432">
    <property type="entry name" value="Radical_SAM_C"/>
</dbReference>
<accession>A0A1E5L7S4</accession>
<evidence type="ECO:0000256" key="1">
    <source>
        <dbReference type="ARBA" id="ARBA00001966"/>
    </source>
</evidence>
<dbReference type="Gene3D" id="3.20.20.70">
    <property type="entry name" value="Aldolase class I"/>
    <property type="match status" value="1"/>
</dbReference>
<comment type="caution">
    <text evidence="8">The sequence shown here is derived from an EMBL/GenBank/DDBJ whole genome shotgun (WGS) entry which is preliminary data.</text>
</comment>
<dbReference type="RefSeq" id="WP_069701423.1">
    <property type="nucleotide sequence ID" value="NZ_MJAT01000006.1"/>
</dbReference>
<evidence type="ECO:0000256" key="3">
    <source>
        <dbReference type="ARBA" id="ARBA00022691"/>
    </source>
</evidence>
<keyword evidence="5" id="KW-0408">Iron</keyword>
<dbReference type="InterPro" id="IPR005911">
    <property type="entry name" value="YhcC-like"/>
</dbReference>
<keyword evidence="4" id="KW-0479">Metal-binding</keyword>
<evidence type="ECO:0000256" key="2">
    <source>
        <dbReference type="ARBA" id="ARBA00022485"/>
    </source>
</evidence>
<evidence type="ECO:0000313" key="9">
    <source>
        <dbReference type="Proteomes" id="UP000095255"/>
    </source>
</evidence>
<keyword evidence="9" id="KW-1185">Reference proteome</keyword>
<evidence type="ECO:0000259" key="7">
    <source>
        <dbReference type="PROSITE" id="PS51918"/>
    </source>
</evidence>
<name>A0A1E5L7S4_9FIRM</name>
<dbReference type="InterPro" id="IPR006638">
    <property type="entry name" value="Elp3/MiaA/NifB-like_rSAM"/>
</dbReference>
<dbReference type="SFLD" id="SFLDG01091">
    <property type="entry name" value="uncharacterized_CHP01210-like"/>
    <property type="match status" value="1"/>
</dbReference>
<evidence type="ECO:0000256" key="6">
    <source>
        <dbReference type="ARBA" id="ARBA00023014"/>
    </source>
</evidence>
<evidence type="ECO:0000256" key="5">
    <source>
        <dbReference type="ARBA" id="ARBA00023004"/>
    </source>
</evidence>
<sequence>MWGDKRYHSWNYHLRQTFGKKIFKLPLDAGFTCPNRDGKLGTSGCIYCSSRGSGDYAGEVHLNLEQQYLQTKTMMHNKWPEANYIAYFQAFTNTYGPIDFLRKIYDQALNFPGVVGLSIATRPDCLPDEVIDLLSEINQKTYLWVELGLQTIHDDTGMLIQRGHTYQEFIEGLQKLQKHKIKTCAHIIYGLPGETEQDMITTSQAVSSLPIQGIKFHLLHVMKNTPLELYYQANPFPLLTMNEYIQLVVNTIEILPKEMIIHRLTGDSPRELLIGPTWSLKKWEVLNAIDTELAKRSSEQGKLREDFLLHNSSNNTTIIK</sequence>
<dbReference type="InterPro" id="IPR058240">
    <property type="entry name" value="rSAM_sf"/>
</dbReference>
<organism evidence="8 9">
    <name type="scientific">Desulfuribacillus stibiiarsenatis</name>
    <dbReference type="NCBI Taxonomy" id="1390249"/>
    <lineage>
        <taxon>Bacteria</taxon>
        <taxon>Bacillati</taxon>
        <taxon>Bacillota</taxon>
        <taxon>Desulfuribacillia</taxon>
        <taxon>Desulfuribacillales</taxon>
        <taxon>Desulfuribacillaceae</taxon>
        <taxon>Desulfuribacillus</taxon>
    </lineage>
</organism>
<dbReference type="OrthoDB" id="9801689at2"/>
<dbReference type="SFLD" id="SFLDS00029">
    <property type="entry name" value="Radical_SAM"/>
    <property type="match status" value="1"/>
</dbReference>
<dbReference type="InterPro" id="IPR039661">
    <property type="entry name" value="ELP3"/>
</dbReference>
<dbReference type="InterPro" id="IPR013785">
    <property type="entry name" value="Aldolase_TIM"/>
</dbReference>
<dbReference type="SFLD" id="SFLDG01086">
    <property type="entry name" value="elongater_protein-like"/>
    <property type="match status" value="1"/>
</dbReference>
<dbReference type="GO" id="GO:0051539">
    <property type="term" value="F:4 iron, 4 sulfur cluster binding"/>
    <property type="evidence" value="ECO:0007669"/>
    <property type="project" value="UniProtKB-KW"/>
</dbReference>
<dbReference type="Pfam" id="PF16199">
    <property type="entry name" value="Radical_SAM_C"/>
    <property type="match status" value="1"/>
</dbReference>